<evidence type="ECO:0000256" key="1">
    <source>
        <dbReference type="SAM" id="Coils"/>
    </source>
</evidence>
<comment type="caution">
    <text evidence="4">The sequence shown here is derived from an EMBL/GenBank/DDBJ whole genome shotgun (WGS) entry which is preliminary data.</text>
</comment>
<dbReference type="SUPFAM" id="SSF47459">
    <property type="entry name" value="HLH, helix-loop-helix DNA-binding domain"/>
    <property type="match status" value="1"/>
</dbReference>
<dbReference type="PROSITE" id="PS50888">
    <property type="entry name" value="BHLH"/>
    <property type="match status" value="1"/>
</dbReference>
<organism evidence="4 5">
    <name type="scientific">Planoprotostelium fungivorum</name>
    <dbReference type="NCBI Taxonomy" id="1890364"/>
    <lineage>
        <taxon>Eukaryota</taxon>
        <taxon>Amoebozoa</taxon>
        <taxon>Evosea</taxon>
        <taxon>Variosea</taxon>
        <taxon>Cavosteliida</taxon>
        <taxon>Cavosteliaceae</taxon>
        <taxon>Planoprotostelium</taxon>
    </lineage>
</organism>
<feature type="region of interest" description="Disordered" evidence="2">
    <location>
        <begin position="1"/>
        <end position="29"/>
    </location>
</feature>
<feature type="coiled-coil region" evidence="1">
    <location>
        <begin position="57"/>
        <end position="91"/>
    </location>
</feature>
<evidence type="ECO:0000256" key="2">
    <source>
        <dbReference type="SAM" id="MobiDB-lite"/>
    </source>
</evidence>
<dbReference type="EMBL" id="MDYQ01000004">
    <property type="protein sequence ID" value="PRP89273.1"/>
    <property type="molecule type" value="Genomic_DNA"/>
</dbReference>
<feature type="compositionally biased region" description="Basic and acidic residues" evidence="2">
    <location>
        <begin position="108"/>
        <end position="126"/>
    </location>
</feature>
<dbReference type="AlphaFoldDB" id="A0A2P6NZ87"/>
<dbReference type="InParanoid" id="A0A2P6NZ87"/>
<dbReference type="GO" id="GO:0046983">
    <property type="term" value="F:protein dimerization activity"/>
    <property type="evidence" value="ECO:0007669"/>
    <property type="project" value="InterPro"/>
</dbReference>
<evidence type="ECO:0000313" key="4">
    <source>
        <dbReference type="EMBL" id="PRP89273.1"/>
    </source>
</evidence>
<proteinExistence type="predicted"/>
<protein>
    <submittedName>
        <fullName evidence="4">Putative HLH transcription factor (Hpa3)</fullName>
    </submittedName>
</protein>
<feature type="region of interest" description="Disordered" evidence="2">
    <location>
        <begin position="93"/>
        <end position="126"/>
    </location>
</feature>
<feature type="domain" description="BHLH" evidence="3">
    <location>
        <begin position="16"/>
        <end position="67"/>
    </location>
</feature>
<evidence type="ECO:0000259" key="3">
    <source>
        <dbReference type="PROSITE" id="PS50888"/>
    </source>
</evidence>
<dbReference type="Proteomes" id="UP000241769">
    <property type="component" value="Unassembled WGS sequence"/>
</dbReference>
<gene>
    <name evidence="4" type="ORF">PROFUN_02147</name>
</gene>
<keyword evidence="5" id="KW-1185">Reference proteome</keyword>
<dbReference type="Pfam" id="PF00010">
    <property type="entry name" value="HLH"/>
    <property type="match status" value="1"/>
</dbReference>
<dbReference type="InterPro" id="IPR036638">
    <property type="entry name" value="HLH_DNA-bd_sf"/>
</dbReference>
<feature type="compositionally biased region" description="Basic and acidic residues" evidence="2">
    <location>
        <begin position="1"/>
        <end position="10"/>
    </location>
</feature>
<accession>A0A2P6NZ87</accession>
<sequence length="126" mass="15017">MYFPEPHDTNDDSMGVKRKTNQINEQRGRKQISQQIEALKSLLPECNSVVTTKVFILECAVNNLRRLRDSVQQIENNVEALRKYNDSLRAQLRYMNQPPPSQQQQQQRESESENMYKQHQYHDNYF</sequence>
<dbReference type="InterPro" id="IPR011598">
    <property type="entry name" value="bHLH_dom"/>
</dbReference>
<evidence type="ECO:0000313" key="5">
    <source>
        <dbReference type="Proteomes" id="UP000241769"/>
    </source>
</evidence>
<reference evidence="4 5" key="1">
    <citation type="journal article" date="2018" name="Genome Biol. Evol.">
        <title>Multiple Roots of Fruiting Body Formation in Amoebozoa.</title>
        <authorList>
            <person name="Hillmann F."/>
            <person name="Forbes G."/>
            <person name="Novohradska S."/>
            <person name="Ferling I."/>
            <person name="Riege K."/>
            <person name="Groth M."/>
            <person name="Westermann M."/>
            <person name="Marz M."/>
            <person name="Spaller T."/>
            <person name="Winckler T."/>
            <person name="Schaap P."/>
            <person name="Glockner G."/>
        </authorList>
    </citation>
    <scope>NUCLEOTIDE SEQUENCE [LARGE SCALE GENOMIC DNA]</scope>
    <source>
        <strain evidence="4 5">Jena</strain>
    </source>
</reference>
<keyword evidence="1" id="KW-0175">Coiled coil</keyword>
<dbReference type="Gene3D" id="4.10.280.10">
    <property type="entry name" value="Helix-loop-helix DNA-binding domain"/>
    <property type="match status" value="1"/>
</dbReference>
<name>A0A2P6NZ87_9EUKA</name>
<dbReference type="SMART" id="SM00353">
    <property type="entry name" value="HLH"/>
    <property type="match status" value="1"/>
</dbReference>